<sequence>EPCRCSALSLCTCSSRYNSKVSFHRFPVDIVVRQHWLTKIRRQDFSPRRVTRVCSRHFLPDDLLETPRGKRCLKKGAFPFLFEWNNYPLPVPRPSVWERRPREEEATSPAAAAPTVDCSEMVFVAPEHDYCVSPGTSYLNNLCDVFFPLTGYRFQVLVKCATFLLRPQIKYFIKQIFLNHCFH</sequence>
<keyword evidence="2 5" id="KW-0863">Zinc-finger</keyword>
<reference evidence="8" key="1">
    <citation type="submission" date="2025-08" db="UniProtKB">
        <authorList>
            <consortium name="Ensembl"/>
        </authorList>
    </citation>
    <scope>IDENTIFICATION</scope>
</reference>
<feature type="domain" description="THAP-type" evidence="7">
    <location>
        <begin position="1"/>
        <end position="82"/>
    </location>
</feature>
<dbReference type="OMA" id="WNDYTIP"/>
<keyword evidence="3" id="KW-0862">Zinc</keyword>
<dbReference type="STRING" id="28743.ENSCVAP00000021709"/>
<dbReference type="SMART" id="SM00692">
    <property type="entry name" value="DM3"/>
    <property type="match status" value="1"/>
</dbReference>
<dbReference type="GO" id="GO:0005654">
    <property type="term" value="C:nucleoplasm"/>
    <property type="evidence" value="ECO:0007669"/>
    <property type="project" value="UniProtKB-SubCell"/>
</dbReference>
<evidence type="ECO:0000313" key="9">
    <source>
        <dbReference type="Proteomes" id="UP000265020"/>
    </source>
</evidence>
<dbReference type="GO" id="GO:0006357">
    <property type="term" value="P:regulation of transcription by RNA polymerase II"/>
    <property type="evidence" value="ECO:0007669"/>
    <property type="project" value="TreeGrafter"/>
</dbReference>
<evidence type="ECO:0000256" key="3">
    <source>
        <dbReference type="ARBA" id="ARBA00022833"/>
    </source>
</evidence>
<keyword evidence="6" id="KW-0804">Transcription</keyword>
<dbReference type="Proteomes" id="UP000265020">
    <property type="component" value="Unassembled WGS sequence"/>
</dbReference>
<comment type="function">
    <text evidence="6">DNA-binding transcription regulator that regulates endothelial cell proliferation and G1/S cell-cycle progression. Specifically binds the 5'-[AT]NTNN[GT]GGCA[AGT]-3' core DNA sequence and acts by modulating expression of pRB-E2F cell-cycle target genes.</text>
</comment>
<organism evidence="8 9">
    <name type="scientific">Cyprinodon variegatus</name>
    <name type="common">Sheepshead minnow</name>
    <dbReference type="NCBI Taxonomy" id="28743"/>
    <lineage>
        <taxon>Eukaryota</taxon>
        <taxon>Metazoa</taxon>
        <taxon>Chordata</taxon>
        <taxon>Craniata</taxon>
        <taxon>Vertebrata</taxon>
        <taxon>Euteleostomi</taxon>
        <taxon>Actinopterygii</taxon>
        <taxon>Neopterygii</taxon>
        <taxon>Teleostei</taxon>
        <taxon>Neoteleostei</taxon>
        <taxon>Acanthomorphata</taxon>
        <taxon>Ovalentaria</taxon>
        <taxon>Atherinomorphae</taxon>
        <taxon>Cyprinodontiformes</taxon>
        <taxon>Cyprinodontidae</taxon>
        <taxon>Cyprinodon</taxon>
    </lineage>
</organism>
<keyword evidence="6" id="KW-0131">Cell cycle</keyword>
<evidence type="ECO:0000256" key="1">
    <source>
        <dbReference type="ARBA" id="ARBA00022723"/>
    </source>
</evidence>
<dbReference type="Ensembl" id="ENSCVAT00000011105.1">
    <property type="protein sequence ID" value="ENSCVAP00000021709.1"/>
    <property type="gene ID" value="ENSCVAG00000003953.1"/>
</dbReference>
<dbReference type="InterPro" id="IPR038441">
    <property type="entry name" value="THAP_Znf_sf"/>
</dbReference>
<evidence type="ECO:0000256" key="6">
    <source>
        <dbReference type="RuleBase" id="RU369073"/>
    </source>
</evidence>
<dbReference type="PANTHER" id="PTHR46600:SF7">
    <property type="entry name" value="SI:DKEY-228B2.6-RELATED"/>
    <property type="match status" value="1"/>
</dbReference>
<evidence type="ECO:0000256" key="4">
    <source>
        <dbReference type="ARBA" id="ARBA00023125"/>
    </source>
</evidence>
<dbReference type="SUPFAM" id="SSF57716">
    <property type="entry name" value="Glucocorticoid receptor-like (DNA-binding domain)"/>
    <property type="match status" value="1"/>
</dbReference>
<comment type="subcellular location">
    <subcellularLocation>
        <location evidence="6">Nucleus</location>
        <location evidence="6">Nucleoplasm</location>
    </subcellularLocation>
</comment>
<dbReference type="GO" id="GO:0001935">
    <property type="term" value="P:endothelial cell proliferation"/>
    <property type="evidence" value="ECO:0007669"/>
    <property type="project" value="UniProtKB-UniRule"/>
</dbReference>
<dbReference type="SMART" id="SM00980">
    <property type="entry name" value="THAP"/>
    <property type="match status" value="1"/>
</dbReference>
<protein>
    <recommendedName>
        <fullName evidence="6">THAP domain-containing protein 1</fullName>
    </recommendedName>
</protein>
<dbReference type="AlphaFoldDB" id="A0A3Q2DS82"/>
<dbReference type="GO" id="GO:0000978">
    <property type="term" value="F:RNA polymerase II cis-regulatory region sequence-specific DNA binding"/>
    <property type="evidence" value="ECO:0007669"/>
    <property type="project" value="TreeGrafter"/>
</dbReference>
<name>A0A3Q2DS82_CYPVA</name>
<dbReference type="GO" id="GO:0003700">
    <property type="term" value="F:DNA-binding transcription factor activity"/>
    <property type="evidence" value="ECO:0007669"/>
    <property type="project" value="UniProtKB-UniRule"/>
</dbReference>
<evidence type="ECO:0000256" key="5">
    <source>
        <dbReference type="PROSITE-ProRule" id="PRU00309"/>
    </source>
</evidence>
<keyword evidence="1" id="KW-0479">Metal-binding</keyword>
<dbReference type="Gene3D" id="6.20.210.20">
    <property type="entry name" value="THAP domain"/>
    <property type="match status" value="1"/>
</dbReference>
<dbReference type="Pfam" id="PF05485">
    <property type="entry name" value="THAP"/>
    <property type="match status" value="1"/>
</dbReference>
<keyword evidence="6" id="KW-0539">Nucleus</keyword>
<evidence type="ECO:0000313" key="8">
    <source>
        <dbReference type="Ensembl" id="ENSCVAP00000021709.1"/>
    </source>
</evidence>
<dbReference type="GO" id="GO:0008270">
    <property type="term" value="F:zinc ion binding"/>
    <property type="evidence" value="ECO:0007669"/>
    <property type="project" value="UniProtKB-KW"/>
</dbReference>
<dbReference type="InterPro" id="IPR006612">
    <property type="entry name" value="THAP_Znf"/>
</dbReference>
<accession>A0A3Q2DS82</accession>
<proteinExistence type="inferred from homology"/>
<comment type="similarity">
    <text evidence="6">Belongs to the THAP1 family.</text>
</comment>
<keyword evidence="6" id="KW-0805">Transcription regulation</keyword>
<dbReference type="PROSITE" id="PS50950">
    <property type="entry name" value="ZF_THAP"/>
    <property type="match status" value="1"/>
</dbReference>
<evidence type="ECO:0000256" key="2">
    <source>
        <dbReference type="ARBA" id="ARBA00022771"/>
    </source>
</evidence>
<dbReference type="PANTHER" id="PTHR46600">
    <property type="entry name" value="THAP DOMAIN-CONTAINING"/>
    <property type="match status" value="1"/>
</dbReference>
<evidence type="ECO:0000259" key="7">
    <source>
        <dbReference type="PROSITE" id="PS50950"/>
    </source>
</evidence>
<dbReference type="InterPro" id="IPR026516">
    <property type="entry name" value="THAP1/10"/>
</dbReference>
<dbReference type="GeneTree" id="ENSGT00940000177053"/>
<keyword evidence="9" id="KW-1185">Reference proteome</keyword>
<keyword evidence="6" id="KW-0175">Coiled coil</keyword>
<keyword evidence="4 5" id="KW-0238">DNA-binding</keyword>
<reference evidence="8" key="2">
    <citation type="submission" date="2025-09" db="UniProtKB">
        <authorList>
            <consortium name="Ensembl"/>
        </authorList>
    </citation>
    <scope>IDENTIFICATION</scope>
</reference>